<dbReference type="RefSeq" id="WP_369019090.1">
    <property type="nucleotide sequence ID" value="NZ_CP121689.1"/>
</dbReference>
<keyword evidence="5" id="KW-0408">Iron</keyword>
<keyword evidence="9" id="KW-1185">Reference proteome</keyword>
<reference evidence="8 9" key="1">
    <citation type="submission" date="2023-03" db="EMBL/GenBank/DDBJ databases">
        <title>Novel Species.</title>
        <authorList>
            <person name="Ma S."/>
        </authorList>
    </citation>
    <scope>NUCLEOTIDE SEQUENCE [LARGE SCALE GENOMIC DNA]</scope>
    <source>
        <strain evidence="8 9">B11</strain>
    </source>
</reference>
<dbReference type="Proteomes" id="UP001461341">
    <property type="component" value="Chromosome"/>
</dbReference>
<dbReference type="EMBL" id="CP121689">
    <property type="protein sequence ID" value="WZL76925.1"/>
    <property type="molecule type" value="Genomic_DNA"/>
</dbReference>
<feature type="domain" description="HD/PDEase" evidence="7">
    <location>
        <begin position="14"/>
        <end position="139"/>
    </location>
</feature>
<dbReference type="GO" id="GO:0008803">
    <property type="term" value="F:bis(5'-nucleosyl)-tetraphosphatase (symmetrical) activity"/>
    <property type="evidence" value="ECO:0007669"/>
    <property type="project" value="UniProtKB-EC"/>
</dbReference>
<dbReference type="InterPro" id="IPR051094">
    <property type="entry name" value="Diverse_Catalytic_Enzymes"/>
</dbReference>
<organism evidence="8 9">
    <name type="scientific">Thermatribacter velox</name>
    <dbReference type="NCBI Taxonomy" id="3039681"/>
    <lineage>
        <taxon>Bacteria</taxon>
        <taxon>Pseudomonadati</taxon>
        <taxon>Atribacterota</taxon>
        <taxon>Atribacteria</taxon>
        <taxon>Atribacterales</taxon>
        <taxon>Thermatribacteraceae</taxon>
        <taxon>Thermatribacter</taxon>
    </lineage>
</organism>
<evidence type="ECO:0000313" key="8">
    <source>
        <dbReference type="EMBL" id="WZL76925.1"/>
    </source>
</evidence>
<evidence type="ECO:0000313" key="9">
    <source>
        <dbReference type="Proteomes" id="UP001461341"/>
    </source>
</evidence>
<sequence>MKFEHIQKKLEGMLSPCRFEHSERVAKEAAALAACNHLDEEKAFLAGLLHDCLRDFPLEKMSSFLPPWVGWEIWSIPAIHHAFAAPAFIREVLGVKDFSILRAICWHATACETMGKFDKLLFVADICEPGRTFEEARKIRDLAYNNLDQAYFYSLKVKLKYLVSGGKIIYPATLRAWNVESRKWGIEESGNFEKEGKKTYQV</sequence>
<dbReference type="EC" id="3.6.1.41" evidence="1"/>
<protein>
    <recommendedName>
        <fullName evidence="1">bis(5'-nucleosyl)-tetraphosphatase (symmetrical)</fullName>
        <ecNumber evidence="1">3.6.1.41</ecNumber>
    </recommendedName>
</protein>
<dbReference type="NCBIfam" id="TIGR00488">
    <property type="entry name" value="bis(5'-nucleosyl)-tetraphosphatase (symmetrical) YqeK"/>
    <property type="match status" value="1"/>
</dbReference>
<keyword evidence="4 8" id="KW-0378">Hydrolase</keyword>
<dbReference type="SUPFAM" id="SSF109604">
    <property type="entry name" value="HD-domain/PDEase-like"/>
    <property type="match status" value="1"/>
</dbReference>
<dbReference type="PANTHER" id="PTHR35795">
    <property type="entry name" value="SLR1885 PROTEIN"/>
    <property type="match status" value="1"/>
</dbReference>
<dbReference type="InterPro" id="IPR003607">
    <property type="entry name" value="HD/PDEase_dom"/>
</dbReference>
<comment type="catalytic activity">
    <reaction evidence="6">
        <text>P(1),P(4)-bis(5'-adenosyl) tetraphosphate + H2O = 2 ADP + 2 H(+)</text>
        <dbReference type="Rhea" id="RHEA:24252"/>
        <dbReference type="ChEBI" id="CHEBI:15377"/>
        <dbReference type="ChEBI" id="CHEBI:15378"/>
        <dbReference type="ChEBI" id="CHEBI:58141"/>
        <dbReference type="ChEBI" id="CHEBI:456216"/>
        <dbReference type="EC" id="3.6.1.41"/>
    </reaction>
</comment>
<evidence type="ECO:0000256" key="6">
    <source>
        <dbReference type="ARBA" id="ARBA00049417"/>
    </source>
</evidence>
<accession>A0ABZ2YD51</accession>
<dbReference type="PANTHER" id="PTHR35795:SF1">
    <property type="entry name" value="BIS(5'-NUCLEOSYL)-TETRAPHOSPHATASE, SYMMETRICAL"/>
    <property type="match status" value="1"/>
</dbReference>
<dbReference type="Gene3D" id="1.10.3210.10">
    <property type="entry name" value="Hypothetical protein af1432"/>
    <property type="match status" value="1"/>
</dbReference>
<evidence type="ECO:0000256" key="1">
    <source>
        <dbReference type="ARBA" id="ARBA00012506"/>
    </source>
</evidence>
<proteinExistence type="predicted"/>
<dbReference type="CDD" id="cd00077">
    <property type="entry name" value="HDc"/>
    <property type="match status" value="1"/>
</dbReference>
<dbReference type="Pfam" id="PF01966">
    <property type="entry name" value="HD"/>
    <property type="match status" value="1"/>
</dbReference>
<evidence type="ECO:0000256" key="2">
    <source>
        <dbReference type="ARBA" id="ARBA00022723"/>
    </source>
</evidence>
<evidence type="ECO:0000259" key="7">
    <source>
        <dbReference type="SMART" id="SM00471"/>
    </source>
</evidence>
<dbReference type="InterPro" id="IPR006674">
    <property type="entry name" value="HD_domain"/>
</dbReference>
<gene>
    <name evidence="8" type="primary">yqeK</name>
    <name evidence="8" type="ORF">QBE54_04135</name>
</gene>
<evidence type="ECO:0000256" key="4">
    <source>
        <dbReference type="ARBA" id="ARBA00022801"/>
    </source>
</evidence>
<evidence type="ECO:0000256" key="3">
    <source>
        <dbReference type="ARBA" id="ARBA00022741"/>
    </source>
</evidence>
<evidence type="ECO:0000256" key="5">
    <source>
        <dbReference type="ARBA" id="ARBA00023004"/>
    </source>
</evidence>
<dbReference type="SMART" id="SM00471">
    <property type="entry name" value="HDc"/>
    <property type="match status" value="1"/>
</dbReference>
<name>A0ABZ2YD51_9BACT</name>
<keyword evidence="2" id="KW-0479">Metal-binding</keyword>
<dbReference type="InterPro" id="IPR005249">
    <property type="entry name" value="YqeK"/>
</dbReference>
<keyword evidence="3" id="KW-0547">Nucleotide-binding</keyword>